<dbReference type="Gene3D" id="1.10.375.10">
    <property type="entry name" value="Human Immunodeficiency Virus Type 1 Capsid Protein"/>
    <property type="match status" value="1"/>
</dbReference>
<evidence type="ECO:0000259" key="1">
    <source>
        <dbReference type="Pfam" id="PF02093"/>
    </source>
</evidence>
<dbReference type="InterPro" id="IPR003036">
    <property type="entry name" value="Gag_P30"/>
</dbReference>
<dbReference type="SUPFAM" id="SSF47943">
    <property type="entry name" value="Retrovirus capsid protein, N-terminal core domain"/>
    <property type="match status" value="1"/>
</dbReference>
<dbReference type="Pfam" id="PF02093">
    <property type="entry name" value="Gag_p30"/>
    <property type="match status" value="1"/>
</dbReference>
<dbReference type="InterPro" id="IPR008919">
    <property type="entry name" value="Retrov_capsid_N"/>
</dbReference>
<dbReference type="EMBL" id="KL532484">
    <property type="protein sequence ID" value="KFO93246.1"/>
    <property type="molecule type" value="Genomic_DNA"/>
</dbReference>
<dbReference type="InterPro" id="IPR050462">
    <property type="entry name" value="Retroviral_Gag-Pol_poly"/>
</dbReference>
<sequence>ILIKAPFSTTDLEVWKTVAQSYRSDPISVTKHFQFIIKQHNPDWDDIQLLLDCLTDTEKNSIIKTAGDLAEDYHKIRGGNVKEFFPLQDPAWELNRSAELEKLQEYQGWIAKGMERAIPKTINWSALYGVRQGASESP</sequence>
<reference evidence="2 3" key="1">
    <citation type="submission" date="2014-04" db="EMBL/GenBank/DDBJ databases">
        <title>Genome evolution of avian class.</title>
        <authorList>
            <person name="Zhang G."/>
            <person name="Li C."/>
        </authorList>
    </citation>
    <scope>NUCLEOTIDE SEQUENCE [LARGE SCALE GENOMIC DNA]</scope>
    <source>
        <strain evidence="2">BGI_N320</strain>
    </source>
</reference>
<dbReference type="Proteomes" id="UP000054064">
    <property type="component" value="Unassembled WGS sequence"/>
</dbReference>
<feature type="domain" description="Core shell protein Gag P30" evidence="1">
    <location>
        <begin position="11"/>
        <end position="138"/>
    </location>
</feature>
<proteinExistence type="predicted"/>
<evidence type="ECO:0000313" key="2">
    <source>
        <dbReference type="EMBL" id="KFO93246.1"/>
    </source>
</evidence>
<dbReference type="GO" id="GO:0019068">
    <property type="term" value="P:virion assembly"/>
    <property type="evidence" value="ECO:0007669"/>
    <property type="project" value="InterPro"/>
</dbReference>
<protein>
    <recommendedName>
        <fullName evidence="1">Core shell protein Gag P30 domain-containing protein</fullName>
    </recommendedName>
</protein>
<keyword evidence="3" id="KW-1185">Reference proteome</keyword>
<feature type="non-terminal residue" evidence="2">
    <location>
        <position position="138"/>
    </location>
</feature>
<gene>
    <name evidence="2" type="ORF">N320_07241</name>
</gene>
<accession>A0A091HBK2</accession>
<dbReference type="AlphaFoldDB" id="A0A091HBK2"/>
<organism evidence="2 3">
    <name type="scientific">Buceros rhinoceros silvestris</name>
    <dbReference type="NCBI Taxonomy" id="175836"/>
    <lineage>
        <taxon>Eukaryota</taxon>
        <taxon>Metazoa</taxon>
        <taxon>Chordata</taxon>
        <taxon>Craniata</taxon>
        <taxon>Vertebrata</taxon>
        <taxon>Euteleostomi</taxon>
        <taxon>Archelosauria</taxon>
        <taxon>Archosauria</taxon>
        <taxon>Dinosauria</taxon>
        <taxon>Saurischia</taxon>
        <taxon>Theropoda</taxon>
        <taxon>Coelurosauria</taxon>
        <taxon>Aves</taxon>
        <taxon>Neognathae</taxon>
        <taxon>Neoaves</taxon>
        <taxon>Telluraves</taxon>
        <taxon>Coraciimorphae</taxon>
        <taxon>Bucerotiformes</taxon>
        <taxon>Bucerotidae</taxon>
        <taxon>Buceros</taxon>
    </lineage>
</organism>
<name>A0A091HBK2_BUCRH</name>
<evidence type="ECO:0000313" key="3">
    <source>
        <dbReference type="Proteomes" id="UP000054064"/>
    </source>
</evidence>
<feature type="non-terminal residue" evidence="2">
    <location>
        <position position="1"/>
    </location>
</feature>
<dbReference type="PANTHER" id="PTHR33166">
    <property type="entry name" value="GAG_P30 DOMAIN-CONTAINING PROTEIN"/>
    <property type="match status" value="1"/>
</dbReference>